<dbReference type="Gene3D" id="3.30.70.120">
    <property type="match status" value="1"/>
</dbReference>
<protein>
    <recommendedName>
        <fullName evidence="3">DUF3240 domain-containing protein</fullName>
    </recommendedName>
</protein>
<proteinExistence type="predicted"/>
<dbReference type="EMBL" id="NISI01000001">
    <property type="protein sequence ID" value="OWR04954.1"/>
    <property type="molecule type" value="Genomic_DNA"/>
</dbReference>
<reference evidence="1 2" key="1">
    <citation type="journal article" date="2007" name="Int. J. Syst. Evol. Microbiol.">
        <title>Description of Pelomonas aquatica sp. nov. and Pelomonas puraquae sp. nov., isolated from industrial and haemodialysis water.</title>
        <authorList>
            <person name="Gomila M."/>
            <person name="Bowien B."/>
            <person name="Falsen E."/>
            <person name="Moore E.R."/>
            <person name="Lalucat J."/>
        </authorList>
    </citation>
    <scope>NUCLEOTIDE SEQUENCE [LARGE SCALE GENOMIC DNA]</scope>
    <source>
        <strain evidence="1 2">CCUG 52769</strain>
    </source>
</reference>
<dbReference type="AlphaFoldDB" id="A0A254NBF7"/>
<dbReference type="InterPro" id="IPR015867">
    <property type="entry name" value="N-reg_PII/ATP_PRibTrfase_C"/>
</dbReference>
<dbReference type="RefSeq" id="WP_088481168.1">
    <property type="nucleotide sequence ID" value="NZ_NISI01000001.1"/>
</dbReference>
<dbReference type="Pfam" id="PF11582">
    <property type="entry name" value="DUF3240"/>
    <property type="match status" value="1"/>
</dbReference>
<organism evidence="1 2">
    <name type="scientific">Roseateles puraquae</name>
    <dbReference type="NCBI Taxonomy" id="431059"/>
    <lineage>
        <taxon>Bacteria</taxon>
        <taxon>Pseudomonadati</taxon>
        <taxon>Pseudomonadota</taxon>
        <taxon>Betaproteobacteria</taxon>
        <taxon>Burkholderiales</taxon>
        <taxon>Sphaerotilaceae</taxon>
        <taxon>Roseateles</taxon>
    </lineage>
</organism>
<evidence type="ECO:0000313" key="1">
    <source>
        <dbReference type="EMBL" id="OWR04954.1"/>
    </source>
</evidence>
<sequence length="105" mass="11169">MADFPSNLVCLHLLCPALTEERVLDALLAVGEAGVFTSSPASGHGYGHGALSTQDQVSGRSDAAVVQVLVAHDQLDALLTRLQPELVRTGARYWATPVVRQGEFK</sequence>
<evidence type="ECO:0000313" key="2">
    <source>
        <dbReference type="Proteomes" id="UP000197446"/>
    </source>
</evidence>
<keyword evidence="2" id="KW-1185">Reference proteome</keyword>
<comment type="caution">
    <text evidence="1">The sequence shown here is derived from an EMBL/GenBank/DDBJ whole genome shotgun (WGS) entry which is preliminary data.</text>
</comment>
<gene>
    <name evidence="1" type="ORF">CDO81_00210</name>
</gene>
<evidence type="ECO:0008006" key="3">
    <source>
        <dbReference type="Google" id="ProtNLM"/>
    </source>
</evidence>
<name>A0A254NBF7_9BURK</name>
<dbReference type="InterPro" id="IPR021634">
    <property type="entry name" value="DUF3240"/>
</dbReference>
<dbReference type="OrthoDB" id="8537254at2"/>
<dbReference type="Proteomes" id="UP000197446">
    <property type="component" value="Unassembled WGS sequence"/>
</dbReference>
<accession>A0A254NBF7</accession>